<dbReference type="AlphaFoldDB" id="A0A840I097"/>
<evidence type="ECO:0000256" key="2">
    <source>
        <dbReference type="ARBA" id="ARBA00012884"/>
    </source>
</evidence>
<comment type="catalytic activity">
    <reaction evidence="6">
        <text>L-glutamate 5-semialdehyde + NAD(+) + H2O = L-glutamate + NADH + 2 H(+)</text>
        <dbReference type="Rhea" id="RHEA:30235"/>
        <dbReference type="ChEBI" id="CHEBI:15377"/>
        <dbReference type="ChEBI" id="CHEBI:15378"/>
        <dbReference type="ChEBI" id="CHEBI:29985"/>
        <dbReference type="ChEBI" id="CHEBI:57540"/>
        <dbReference type="ChEBI" id="CHEBI:57945"/>
        <dbReference type="ChEBI" id="CHEBI:58066"/>
        <dbReference type="EC" id="1.2.1.88"/>
    </reaction>
</comment>
<dbReference type="PROSITE" id="PS00070">
    <property type="entry name" value="ALDEHYDE_DEHYDR_CYS"/>
    <property type="match status" value="1"/>
</dbReference>
<evidence type="ECO:0000256" key="1">
    <source>
        <dbReference type="ARBA" id="ARBA00004786"/>
    </source>
</evidence>
<dbReference type="InterPro" id="IPR016162">
    <property type="entry name" value="Ald_DH_N"/>
</dbReference>
<comment type="similarity">
    <text evidence="8">Belongs to the aldehyde dehydrogenase family.</text>
</comment>
<reference evidence="11 12" key="1">
    <citation type="submission" date="2020-08" db="EMBL/GenBank/DDBJ databases">
        <title>Genomic Encyclopedia of Type Strains, Phase IV (KMG-IV): sequencing the most valuable type-strain genomes for metagenomic binning, comparative biology and taxonomic classification.</title>
        <authorList>
            <person name="Goeker M."/>
        </authorList>
    </citation>
    <scope>NUCLEOTIDE SEQUENCE [LARGE SCALE GENOMIC DNA]</scope>
    <source>
        <strain evidence="11 12">DSM 102850</strain>
    </source>
</reference>
<keyword evidence="4 8" id="KW-0560">Oxidoreductase</keyword>
<feature type="region of interest" description="Disordered" evidence="9">
    <location>
        <begin position="1"/>
        <end position="27"/>
    </location>
</feature>
<dbReference type="PROSITE" id="PS00687">
    <property type="entry name" value="ALDEHYDE_DEHYDR_GLU"/>
    <property type="match status" value="1"/>
</dbReference>
<keyword evidence="3" id="KW-0056">Arginine metabolism</keyword>
<dbReference type="FunFam" id="3.40.605.10:FF:000010">
    <property type="entry name" value="N-succinylglutamate 5-semialdehyde dehydrogenase"/>
    <property type="match status" value="1"/>
</dbReference>
<protein>
    <recommendedName>
        <fullName evidence="2">L-glutamate gamma-semialdehyde dehydrogenase</fullName>
        <ecNumber evidence="2">1.2.1.88</ecNumber>
    </recommendedName>
</protein>
<dbReference type="NCBIfam" id="NF006992">
    <property type="entry name" value="PRK09457.1"/>
    <property type="match status" value="1"/>
</dbReference>
<dbReference type="InterPro" id="IPR029510">
    <property type="entry name" value="Ald_DH_CS_GLU"/>
</dbReference>
<organism evidence="11 12">
    <name type="scientific">Parvularcula dongshanensis</name>
    <dbReference type="NCBI Taxonomy" id="1173995"/>
    <lineage>
        <taxon>Bacteria</taxon>
        <taxon>Pseudomonadati</taxon>
        <taxon>Pseudomonadota</taxon>
        <taxon>Alphaproteobacteria</taxon>
        <taxon>Parvularculales</taxon>
        <taxon>Parvularculaceae</taxon>
        <taxon>Parvularcula</taxon>
    </lineage>
</organism>
<dbReference type="SUPFAM" id="SSF53720">
    <property type="entry name" value="ALDH-like"/>
    <property type="match status" value="1"/>
</dbReference>
<dbReference type="Proteomes" id="UP000563524">
    <property type="component" value="Unassembled WGS sequence"/>
</dbReference>
<dbReference type="InterPro" id="IPR015590">
    <property type="entry name" value="Aldehyde_DH_dom"/>
</dbReference>
<evidence type="ECO:0000313" key="11">
    <source>
        <dbReference type="EMBL" id="MBB4657674.1"/>
    </source>
</evidence>
<feature type="domain" description="Aldehyde dehydrogenase" evidence="10">
    <location>
        <begin position="11"/>
        <end position="461"/>
    </location>
</feature>
<dbReference type="EMBL" id="JACHOB010000001">
    <property type="protein sequence ID" value="MBB4657674.1"/>
    <property type="molecule type" value="Genomic_DNA"/>
</dbReference>
<dbReference type="PANTHER" id="PTHR42862:SF1">
    <property type="entry name" value="DELTA-1-PYRROLINE-5-CARBOXYLATE DEHYDROGENASE 2, ISOFORM A-RELATED"/>
    <property type="match status" value="1"/>
</dbReference>
<feature type="active site" evidence="7">
    <location>
        <position position="245"/>
    </location>
</feature>
<dbReference type="Pfam" id="PF00171">
    <property type="entry name" value="Aldedh"/>
    <property type="match status" value="1"/>
</dbReference>
<comment type="pathway">
    <text evidence="1">Amino-acid degradation; L-proline degradation into L-glutamate; L-glutamate from L-proline: step 2/2.</text>
</comment>
<gene>
    <name evidence="11" type="ORF">GGQ59_000174</name>
</gene>
<keyword evidence="12" id="KW-1185">Reference proteome</keyword>
<keyword evidence="5" id="KW-0520">NAD</keyword>
<evidence type="ECO:0000256" key="6">
    <source>
        <dbReference type="ARBA" id="ARBA00048142"/>
    </source>
</evidence>
<dbReference type="GO" id="GO:0006527">
    <property type="term" value="P:L-arginine catabolic process"/>
    <property type="evidence" value="ECO:0007669"/>
    <property type="project" value="InterPro"/>
</dbReference>
<dbReference type="PANTHER" id="PTHR42862">
    <property type="entry name" value="DELTA-1-PYRROLINE-5-CARBOXYLATE DEHYDROGENASE 1, ISOFORM A-RELATED"/>
    <property type="match status" value="1"/>
</dbReference>
<evidence type="ECO:0000256" key="4">
    <source>
        <dbReference type="ARBA" id="ARBA00023002"/>
    </source>
</evidence>
<dbReference type="EC" id="1.2.1.88" evidence="2"/>
<dbReference type="GO" id="GO:0010133">
    <property type="term" value="P:L-proline catabolic process to L-glutamate"/>
    <property type="evidence" value="ECO:0007669"/>
    <property type="project" value="TreeGrafter"/>
</dbReference>
<sequence length="487" mass="51023">MTGQNYIGGAWTDGGGEEMTSAAPATSQTLWTGRAASTDQAWDAMHAAASAFPGWSKRPLEERVAIVERYSGLASERKEEMALLIARETGKPLWDARTEAGAIAGKAKLALSAYHDRTPTETKETPAATLRIAHRPHGAMVVIGPFNFPGHLPNGHIVPALIAGNTVVFKPSEQTPAVAELMVSWWHEAGLPDGVLNLVQGGRAVGEALIGDPRTNGVLFTGGVKGGLAIHRALAGRPEVILALELGGNNPLIAWDIEDADAAARVVAKSAFITSGQRCTCARRLIVPDGAPGDRIVEAVANLIPRLRLGVPEDEPEPFLGPVIDARSADAVLDAQEAKLAAGAKAIVPAGRSNLGAAFVTPGLLDVTHGGHEDEEVFGPLLQVIRTPDFGEALHVANDTRFGLAAGLLSDDEALWDRFKTDIRAGIVNWNRQTTGASGAAPFGGPGLSGNHRPAGYYSADYCAWPMASMMEAGPLKDEAAMVGVLA</sequence>
<evidence type="ECO:0000256" key="3">
    <source>
        <dbReference type="ARBA" id="ARBA00022503"/>
    </source>
</evidence>
<accession>A0A840I097</accession>
<dbReference type="InterPro" id="IPR017649">
    <property type="entry name" value="SuccinylGlu_semiald_DH_AstD"/>
</dbReference>
<evidence type="ECO:0000256" key="8">
    <source>
        <dbReference type="RuleBase" id="RU003345"/>
    </source>
</evidence>
<dbReference type="RefSeq" id="WP_183814968.1">
    <property type="nucleotide sequence ID" value="NZ_JACHOB010000001.1"/>
</dbReference>
<dbReference type="CDD" id="cd07095">
    <property type="entry name" value="ALDH_SGSD_AstD"/>
    <property type="match status" value="1"/>
</dbReference>
<comment type="caution">
    <text evidence="11">The sequence shown here is derived from an EMBL/GenBank/DDBJ whole genome shotgun (WGS) entry which is preliminary data.</text>
</comment>
<dbReference type="GO" id="GO:0003842">
    <property type="term" value="F:L-glutamate gamma-semialdehyde dehydrogenase activity"/>
    <property type="evidence" value="ECO:0007669"/>
    <property type="project" value="UniProtKB-EC"/>
</dbReference>
<dbReference type="Gene3D" id="3.40.605.10">
    <property type="entry name" value="Aldehyde Dehydrogenase, Chain A, domain 1"/>
    <property type="match status" value="1"/>
</dbReference>
<dbReference type="GO" id="GO:0043824">
    <property type="term" value="F:succinylglutamate-semialdehyde dehydrogenase activity"/>
    <property type="evidence" value="ECO:0007669"/>
    <property type="project" value="InterPro"/>
</dbReference>
<evidence type="ECO:0000256" key="9">
    <source>
        <dbReference type="SAM" id="MobiDB-lite"/>
    </source>
</evidence>
<dbReference type="GO" id="GO:0009898">
    <property type="term" value="C:cytoplasmic side of plasma membrane"/>
    <property type="evidence" value="ECO:0007669"/>
    <property type="project" value="TreeGrafter"/>
</dbReference>
<proteinExistence type="inferred from homology"/>
<evidence type="ECO:0000313" key="12">
    <source>
        <dbReference type="Proteomes" id="UP000563524"/>
    </source>
</evidence>
<dbReference type="InterPro" id="IPR016160">
    <property type="entry name" value="Ald_DH_CS_CYS"/>
</dbReference>
<dbReference type="InterPro" id="IPR050485">
    <property type="entry name" value="Proline_metab_enzyme"/>
</dbReference>
<evidence type="ECO:0000256" key="7">
    <source>
        <dbReference type="PROSITE-ProRule" id="PRU10007"/>
    </source>
</evidence>
<dbReference type="NCBIfam" id="TIGR03240">
    <property type="entry name" value="arg_catab_astD"/>
    <property type="match status" value="1"/>
</dbReference>
<dbReference type="Gene3D" id="3.40.309.10">
    <property type="entry name" value="Aldehyde Dehydrogenase, Chain A, domain 2"/>
    <property type="match status" value="1"/>
</dbReference>
<evidence type="ECO:0000256" key="5">
    <source>
        <dbReference type="ARBA" id="ARBA00023027"/>
    </source>
</evidence>
<dbReference type="InterPro" id="IPR016161">
    <property type="entry name" value="Ald_DH/histidinol_DH"/>
</dbReference>
<dbReference type="InterPro" id="IPR016163">
    <property type="entry name" value="Ald_DH_C"/>
</dbReference>
<evidence type="ECO:0000259" key="10">
    <source>
        <dbReference type="Pfam" id="PF00171"/>
    </source>
</evidence>
<name>A0A840I097_9PROT</name>